<dbReference type="EMBL" id="LCQD01000004">
    <property type="protein sequence ID" value="KKW13131.1"/>
    <property type="molecule type" value="Genomic_DNA"/>
</dbReference>
<dbReference type="Proteomes" id="UP000034588">
    <property type="component" value="Unassembled WGS sequence"/>
</dbReference>
<evidence type="ECO:0000313" key="1">
    <source>
        <dbReference type="EMBL" id="KKW13131.1"/>
    </source>
</evidence>
<name>A0A0G1W316_9BACT</name>
<organism evidence="1 2">
    <name type="scientific">Candidatus Gottesmanbacteria bacterium GW2011_GWB1_49_7</name>
    <dbReference type="NCBI Taxonomy" id="1618448"/>
    <lineage>
        <taxon>Bacteria</taxon>
        <taxon>Candidatus Gottesmaniibacteriota</taxon>
    </lineage>
</organism>
<dbReference type="AlphaFoldDB" id="A0A0G1W316"/>
<sequence>MKRILKRLALIAPLLLAALLGFGYGSLPAGPNINMASTAPRLIFSDPTGSAATFTASTARTCPTGVSLADVGVDVQCYDPVTGWLRAADAATTRVINGTMAGVVAGTPTSWSPITGPVVTAGGYHGTLSICYTENATANQVTYQNAGTLAAVRTVSGYVTKTNGVAGNILLGYHNTGPVLWTWAPGAGNASWARVSDTDSSTGSAIFLPQFGTQFALGGMVASGYYCADAFQSEDSTLYPSPYCNGAANPTTCSAELATHALSATELPPSRGRLRVSVKPFWAATEPGISRTVLHNLGADAVSGTADDLWLDYNQAASTWRWRAGGQTISSAVSAHARETTIAMEVTWQDGHKISISVDGGAPAYSAGVMASAVLHATTGRGTTAAGADQFDGYVGGLEVWTR</sequence>
<gene>
    <name evidence="1" type="ORF">UY48_C0004G0006</name>
</gene>
<accession>A0A0G1W316</accession>
<proteinExistence type="predicted"/>
<protein>
    <submittedName>
        <fullName evidence="1">Uncharacterized protein</fullName>
    </submittedName>
</protein>
<comment type="caution">
    <text evidence="1">The sequence shown here is derived from an EMBL/GenBank/DDBJ whole genome shotgun (WGS) entry which is preliminary data.</text>
</comment>
<reference evidence="1 2" key="1">
    <citation type="journal article" date="2015" name="Nature">
        <title>rRNA introns, odd ribosomes, and small enigmatic genomes across a large radiation of phyla.</title>
        <authorList>
            <person name="Brown C.T."/>
            <person name="Hug L.A."/>
            <person name="Thomas B.C."/>
            <person name="Sharon I."/>
            <person name="Castelle C.J."/>
            <person name="Singh A."/>
            <person name="Wilkins M.J."/>
            <person name="Williams K.H."/>
            <person name="Banfield J.F."/>
        </authorList>
    </citation>
    <scope>NUCLEOTIDE SEQUENCE [LARGE SCALE GENOMIC DNA]</scope>
</reference>
<evidence type="ECO:0000313" key="2">
    <source>
        <dbReference type="Proteomes" id="UP000034588"/>
    </source>
</evidence>